<reference evidence="1" key="1">
    <citation type="submission" date="2020-02" db="EMBL/GenBank/DDBJ databases">
        <authorList>
            <person name="Meier V. D."/>
        </authorList>
    </citation>
    <scope>NUCLEOTIDE SEQUENCE</scope>
    <source>
        <strain evidence="1">AVDCRST_MAG93</strain>
    </source>
</reference>
<gene>
    <name evidence="1" type="ORF">AVDCRST_MAG93-1408</name>
</gene>
<proteinExistence type="predicted"/>
<evidence type="ECO:0000313" key="1">
    <source>
        <dbReference type="EMBL" id="CAA9242783.1"/>
    </source>
</evidence>
<dbReference type="EMBL" id="CADCTR010000476">
    <property type="protein sequence ID" value="CAA9242783.1"/>
    <property type="molecule type" value="Genomic_DNA"/>
</dbReference>
<accession>A0A6J4I4Y0</accession>
<organism evidence="1">
    <name type="scientific">uncultured Chloroflexia bacterium</name>
    <dbReference type="NCBI Taxonomy" id="1672391"/>
    <lineage>
        <taxon>Bacteria</taxon>
        <taxon>Bacillati</taxon>
        <taxon>Chloroflexota</taxon>
        <taxon>Chloroflexia</taxon>
        <taxon>environmental samples</taxon>
    </lineage>
</organism>
<sequence>MLAPQAVNEVNTEVVVPAPKQTKLLGATVKGVGLITTVSVQNVWRWALIERPDGSEAHAFLADLKRDQLVFPSEPMPYREVRRRVGVGLWEDCFELELVELSDLTHDLTATCPECGGDAFFIVAAGWAEESYKACDACGGTGKVDDLSVAA</sequence>
<dbReference type="AlphaFoldDB" id="A0A6J4I4Y0"/>
<name>A0A6J4I4Y0_9CHLR</name>
<protein>
    <submittedName>
        <fullName evidence="1">Uncharacterized protein</fullName>
    </submittedName>
</protein>